<keyword evidence="2" id="KW-1185">Reference proteome</keyword>
<reference evidence="3" key="1">
    <citation type="submission" date="2022-11" db="UniProtKB">
        <authorList>
            <consortium name="WormBaseParasite"/>
        </authorList>
    </citation>
    <scope>IDENTIFICATION</scope>
</reference>
<dbReference type="Proteomes" id="UP000887569">
    <property type="component" value="Unplaced"/>
</dbReference>
<dbReference type="InterPro" id="IPR000998">
    <property type="entry name" value="MAM_dom"/>
</dbReference>
<evidence type="ECO:0000313" key="3">
    <source>
        <dbReference type="WBParaSite" id="PgB02X_g081_t01"/>
    </source>
</evidence>
<evidence type="ECO:0000259" key="1">
    <source>
        <dbReference type="PROSITE" id="PS50060"/>
    </source>
</evidence>
<dbReference type="GO" id="GO:0016020">
    <property type="term" value="C:membrane"/>
    <property type="evidence" value="ECO:0007669"/>
    <property type="project" value="InterPro"/>
</dbReference>
<sequence length="664" mass="72697">MAKLDVCIRQPPGAADPASLKCFPAFAGSHGLQWVFTAIEFPPITQPFELMFRAVYIQPVHILAIDDITFHASLCGKSTRTHIQMPDASSFLIASYIGFGNKQRRLKRLKIHQSVSDVTATDAFPTQAAKRIRFKRKTGNWVSPPVIGYHEWQLLNNSQLHYESPTMLVVAGQAAGAGTSASSSTSAVLAAKHNQVSNVSSQVSTAVSQSPQTSPRYTTPADSLSPIIPYMVVDLLSTSLATPRPGIASGLDVTTQTPQPQRLTADIKSVHLPNVTEFLKQFAPVLPLLSGIVKVVRSNEPAPVQLASNLPLDIFQRPDENSPIVPLKLTGSASGPAPYIFASPSTEKSNGYEDIIKDFSSAAAATTELTPTTGRALKTHSVFPEKMETNNSTMRHILNIKKIPKNNSGIEWAPKRTHQSSFAHLPPSPANIEKVDTTDRLQQLTLKAYQQVGNDDKRTMGARRNSKKKTRKFASNRLHDHFSYDESSAHHRTSEIRQANWKTVRSGTAEKIRSKAYADRPFTEKNTNVGSTEGAGGRFDIGDEFFNTSGLPAGTKIMQWMVSRGRVANSLTGIATDYGGRGSFIYAGETDDANVMFVLSTPRSVTVDERSVLDFFMYMAGTHGRMRVCIDHIRNCPFEKSDIFRGGSTEKELRNRLGPGAIAQ</sequence>
<dbReference type="WBParaSite" id="PgB02X_g081_t01">
    <property type="protein sequence ID" value="PgB02X_g081_t01"/>
    <property type="gene ID" value="PgB02X_g081"/>
</dbReference>
<proteinExistence type="predicted"/>
<protein>
    <submittedName>
        <fullName evidence="3">MAM domain-containing protein</fullName>
    </submittedName>
</protein>
<dbReference type="PROSITE" id="PS50060">
    <property type="entry name" value="MAM_2"/>
    <property type="match status" value="1"/>
</dbReference>
<dbReference type="AlphaFoldDB" id="A0A914ZFT3"/>
<name>A0A914ZFT3_PARUN</name>
<accession>A0A914ZFT3</accession>
<organism evidence="2 3">
    <name type="scientific">Parascaris univalens</name>
    <name type="common">Nematode worm</name>
    <dbReference type="NCBI Taxonomy" id="6257"/>
    <lineage>
        <taxon>Eukaryota</taxon>
        <taxon>Metazoa</taxon>
        <taxon>Ecdysozoa</taxon>
        <taxon>Nematoda</taxon>
        <taxon>Chromadorea</taxon>
        <taxon>Rhabditida</taxon>
        <taxon>Spirurina</taxon>
        <taxon>Ascaridomorpha</taxon>
        <taxon>Ascaridoidea</taxon>
        <taxon>Ascarididae</taxon>
        <taxon>Parascaris</taxon>
    </lineage>
</organism>
<evidence type="ECO:0000313" key="2">
    <source>
        <dbReference type="Proteomes" id="UP000887569"/>
    </source>
</evidence>
<feature type="domain" description="MAM" evidence="1">
    <location>
        <begin position="26"/>
        <end position="77"/>
    </location>
</feature>